<dbReference type="InterPro" id="IPR001633">
    <property type="entry name" value="EAL_dom"/>
</dbReference>
<evidence type="ECO:0000313" key="2">
    <source>
        <dbReference type="EMBL" id="BBF66281.1"/>
    </source>
</evidence>
<gene>
    <name evidence="2" type="ORF">AFERRID_24990</name>
    <name evidence="3" type="ORF">AFERRID_26760</name>
</gene>
<protein>
    <recommendedName>
        <fullName evidence="1">EAL domain-containing protein</fullName>
    </recommendedName>
</protein>
<evidence type="ECO:0000313" key="4">
    <source>
        <dbReference type="Proteomes" id="UP000280188"/>
    </source>
</evidence>
<sequence length="61" mass="6978">MRALHAHGVRISMDGMARGLGQHVCGVERPWRTVKYEDVYMKDYDKASELTKILSFLAHAM</sequence>
<reference evidence="2 4" key="1">
    <citation type="journal article" date="2018" name="Microbiol. Resour. Announc.">
        <title>Complete Genome Sequence of Acidithiobacillus ferridurans JCM 18981.</title>
        <authorList>
            <person name="Miyauchi T."/>
            <person name="Kouzuma A."/>
            <person name="Abe T."/>
            <person name="Watanabe K."/>
        </authorList>
    </citation>
    <scope>NUCLEOTIDE SEQUENCE [LARGE SCALE GENOMIC DNA]</scope>
    <source>
        <strain evidence="4">ATCC 33020 / DSM 29468 / JCM 18981 / 11Fe</strain>
        <strain evidence="2">JCM 18981</strain>
    </source>
</reference>
<keyword evidence="4" id="KW-1185">Reference proteome</keyword>
<accession>A0A2Z6IL89</accession>
<dbReference type="EMBL" id="AP018795">
    <property type="protein sequence ID" value="BBF66281.1"/>
    <property type="molecule type" value="Genomic_DNA"/>
</dbReference>
<name>A0A2Z6IL89_ACIFI</name>
<proteinExistence type="predicted"/>
<dbReference type="AlphaFoldDB" id="A0A2Z6IL89"/>
<dbReference type="PROSITE" id="PS50883">
    <property type="entry name" value="EAL"/>
    <property type="match status" value="1"/>
</dbReference>
<feature type="domain" description="EAL" evidence="1">
    <location>
        <begin position="1"/>
        <end position="61"/>
    </location>
</feature>
<dbReference type="EMBL" id="AP018795">
    <property type="protein sequence ID" value="BBF66458.1"/>
    <property type="molecule type" value="Genomic_DNA"/>
</dbReference>
<dbReference type="KEGG" id="afj:AFERRID_26760"/>
<evidence type="ECO:0000313" key="3">
    <source>
        <dbReference type="EMBL" id="BBF66458.1"/>
    </source>
</evidence>
<evidence type="ECO:0000259" key="1">
    <source>
        <dbReference type="PROSITE" id="PS50883"/>
    </source>
</evidence>
<dbReference type="Proteomes" id="UP000280188">
    <property type="component" value="Chromosome"/>
</dbReference>
<dbReference type="KEGG" id="afj:AFERRID_24990"/>
<organism evidence="3 4">
    <name type="scientific">Acidithiobacillus ferridurans</name>
    <dbReference type="NCBI Taxonomy" id="1232575"/>
    <lineage>
        <taxon>Bacteria</taxon>
        <taxon>Pseudomonadati</taxon>
        <taxon>Pseudomonadota</taxon>
        <taxon>Acidithiobacillia</taxon>
        <taxon>Acidithiobacillales</taxon>
        <taxon>Acidithiobacillaceae</taxon>
        <taxon>Acidithiobacillus</taxon>
    </lineage>
</organism>